<keyword evidence="3" id="KW-1185">Reference proteome</keyword>
<feature type="transmembrane region" description="Helical" evidence="1">
    <location>
        <begin position="30"/>
        <end position="48"/>
    </location>
</feature>
<dbReference type="InterPro" id="IPR058247">
    <property type="entry name" value="DUF1453"/>
</dbReference>
<keyword evidence="1" id="KW-1133">Transmembrane helix</keyword>
<dbReference type="Proteomes" id="UP000679779">
    <property type="component" value="Unassembled WGS sequence"/>
</dbReference>
<dbReference type="AlphaFoldDB" id="A0A920CCF7"/>
<sequence>MTNSSNYIIIIVLVLLLSARKRTVKPVSMWIIPALWAFMVLPAIQWQSVGVLEAGMFALCVVVGLALGVIRGKLEKMRVREDGSIVTQGSMVSMLIFVAVLALRLFAEHWGQTHSFVSFANALMFIPLGTICARRIVIYRRYQAMLSRRGM</sequence>
<evidence type="ECO:0000313" key="3">
    <source>
        <dbReference type="Proteomes" id="UP000679779"/>
    </source>
</evidence>
<feature type="transmembrane region" description="Helical" evidence="1">
    <location>
        <begin position="6"/>
        <end position="23"/>
    </location>
</feature>
<accession>A0A920CCF7</accession>
<evidence type="ECO:0000313" key="2">
    <source>
        <dbReference type="EMBL" id="GIO31527.1"/>
    </source>
</evidence>
<evidence type="ECO:0008006" key="4">
    <source>
        <dbReference type="Google" id="ProtNLM"/>
    </source>
</evidence>
<organism evidence="2 3">
    <name type="scientific">Paenibacillus albilobatus</name>
    <dbReference type="NCBI Taxonomy" id="2716884"/>
    <lineage>
        <taxon>Bacteria</taxon>
        <taxon>Bacillati</taxon>
        <taxon>Bacillota</taxon>
        <taxon>Bacilli</taxon>
        <taxon>Bacillales</taxon>
        <taxon>Paenibacillaceae</taxon>
        <taxon>Paenibacillus</taxon>
    </lineage>
</organism>
<proteinExistence type="predicted"/>
<protein>
    <recommendedName>
        <fullName evidence="4">DUF1453 family protein</fullName>
    </recommendedName>
</protein>
<feature type="transmembrane region" description="Helical" evidence="1">
    <location>
        <begin position="86"/>
        <end position="107"/>
    </location>
</feature>
<keyword evidence="1" id="KW-0812">Transmembrane</keyword>
<name>A0A920CCF7_9BACL</name>
<evidence type="ECO:0000256" key="1">
    <source>
        <dbReference type="SAM" id="Phobius"/>
    </source>
</evidence>
<gene>
    <name evidence="2" type="primary">yxjN</name>
    <name evidence="2" type="ORF">J2TS6_26680</name>
</gene>
<dbReference type="EMBL" id="BORQ01000003">
    <property type="protein sequence ID" value="GIO31527.1"/>
    <property type="molecule type" value="Genomic_DNA"/>
</dbReference>
<keyword evidence="1" id="KW-0472">Membrane</keyword>
<dbReference type="RefSeq" id="WP_160043119.1">
    <property type="nucleotide sequence ID" value="NZ_BORQ01000003.1"/>
</dbReference>
<feature type="transmembrane region" description="Helical" evidence="1">
    <location>
        <begin position="54"/>
        <end position="74"/>
    </location>
</feature>
<reference evidence="2" key="1">
    <citation type="submission" date="2021-03" db="EMBL/GenBank/DDBJ databases">
        <title>Antimicrobial resistance genes in bacteria isolated from Japanese honey, and their potential for conferring macrolide and lincosamide resistance in the American foulbrood pathogen Paenibacillus larvae.</title>
        <authorList>
            <person name="Okamoto M."/>
            <person name="Kumagai M."/>
            <person name="Kanamori H."/>
            <person name="Takamatsu D."/>
        </authorList>
    </citation>
    <scope>NUCLEOTIDE SEQUENCE</scope>
    <source>
        <strain evidence="2">J2TS6</strain>
    </source>
</reference>
<feature type="transmembrane region" description="Helical" evidence="1">
    <location>
        <begin position="119"/>
        <end position="139"/>
    </location>
</feature>
<comment type="caution">
    <text evidence="2">The sequence shown here is derived from an EMBL/GenBank/DDBJ whole genome shotgun (WGS) entry which is preliminary data.</text>
</comment>
<dbReference type="Pfam" id="PF07301">
    <property type="entry name" value="DUF1453"/>
    <property type="match status" value="1"/>
</dbReference>